<dbReference type="InterPro" id="IPR038765">
    <property type="entry name" value="Papain-like_cys_pep_sf"/>
</dbReference>
<dbReference type="FunFam" id="3.90.70.130:FF:000001">
    <property type="entry name" value="Probable Ufm1-specific protease 2"/>
    <property type="match status" value="1"/>
</dbReference>
<dbReference type="GO" id="GO:0071567">
    <property type="term" value="F:deUFMylase activity"/>
    <property type="evidence" value="ECO:0007669"/>
    <property type="project" value="TreeGrafter"/>
</dbReference>
<accession>A0A5J4Z462</accession>
<dbReference type="SUPFAM" id="SSF54001">
    <property type="entry name" value="Cysteine proteinases"/>
    <property type="match status" value="1"/>
</dbReference>
<evidence type="ECO:0000259" key="7">
    <source>
        <dbReference type="Pfam" id="PF07910"/>
    </source>
</evidence>
<dbReference type="Pfam" id="PF20908">
    <property type="entry name" value="UfSP2_N"/>
    <property type="match status" value="1"/>
</dbReference>
<dbReference type="Gene3D" id="3.90.70.130">
    <property type="match status" value="1"/>
</dbReference>
<dbReference type="AlphaFoldDB" id="A0A5J4Z462"/>
<dbReference type="Proteomes" id="UP000324585">
    <property type="component" value="Unassembled WGS sequence"/>
</dbReference>
<evidence type="ECO:0000256" key="1">
    <source>
        <dbReference type="ARBA" id="ARBA00008552"/>
    </source>
</evidence>
<dbReference type="PANTHER" id="PTHR48153">
    <property type="entry name" value="UFM1-SPECIFIC PROTEASE 2"/>
    <property type="match status" value="1"/>
</dbReference>
<feature type="domain" description="UFSP1/2/DUB catalytic" evidence="7">
    <location>
        <begin position="407"/>
        <end position="591"/>
    </location>
</feature>
<keyword evidence="10" id="KW-1185">Reference proteome</keyword>
<evidence type="ECO:0000256" key="4">
    <source>
        <dbReference type="ARBA" id="ARBA00022801"/>
    </source>
</evidence>
<evidence type="ECO:0000256" key="6">
    <source>
        <dbReference type="SAM" id="MobiDB-lite"/>
    </source>
</evidence>
<name>A0A5J4Z462_PORPP</name>
<dbReference type="EMBL" id="VRMN01000001">
    <property type="protein sequence ID" value="KAA8497753.1"/>
    <property type="molecule type" value="Genomic_DNA"/>
</dbReference>
<dbReference type="InterPro" id="IPR012462">
    <property type="entry name" value="UFSP1/2_DUB_cat"/>
</dbReference>
<reference evidence="10" key="1">
    <citation type="journal article" date="2019" name="Nat. Commun.">
        <title>Expansion of phycobilisome linker gene families in mesophilic red algae.</title>
        <authorList>
            <person name="Lee J."/>
            <person name="Kim D."/>
            <person name="Bhattacharya D."/>
            <person name="Yoon H.S."/>
        </authorList>
    </citation>
    <scope>NUCLEOTIDE SEQUENCE [LARGE SCALE GENOMIC DNA]</scope>
    <source>
        <strain evidence="10">CCMP 1328</strain>
    </source>
</reference>
<dbReference type="OrthoDB" id="3678at2759"/>
<keyword evidence="4" id="KW-0378">Hydrolase</keyword>
<feature type="domain" description="UFSP2 second" evidence="8">
    <location>
        <begin position="225"/>
        <end position="373"/>
    </location>
</feature>
<evidence type="ECO:0000256" key="5">
    <source>
        <dbReference type="ARBA" id="ARBA00022807"/>
    </source>
</evidence>
<keyword evidence="3" id="KW-0833">Ubl conjugation pathway</keyword>
<dbReference type="PANTHER" id="PTHR48153:SF2">
    <property type="entry name" value="UFM1-SPECIFIC PROTEASE 2"/>
    <property type="match status" value="1"/>
</dbReference>
<gene>
    <name evidence="9" type="ORF">FVE85_5338</name>
</gene>
<sequence>MENKDGPSTPRDDEKKPDAHAARLHDGADMTAVLVSSATHRRIIQHAAALQDTAASVRYLCHGFESKDVSQSNAQGRPPFVAWCVTLADVDCKVMSLPFGLARCGVEHGTTRFVVDDAAVQSSISSTLIFRVHASRLISMHGSKKDWDEWVAELSLSNAFQLADAQFIVGGQAMDAPLSETVLHLKGNERNGSLRNVGGELPQRTQQPKRKGKPVVGQTRHPTAKQAQSARKAVYRLSLLYKCTGAMPNTSGASVDAPYVRVLEPLQSQCYPMGLDVLLCTSTTSTGTQLVQSLVQALKHQLIQLTSLVSSTEQLRPIHFKPPDMSCPVTCLCAATDQQEHESSFIELRRSAHLALMLPFDRPVFRAACEYDLERDCESCMPETSKYLKNVHLRIPEYRGAVQATAEQFLVQGSYDYFHYMQDKVDDKGWGCAYRSLMAIVSWCRYQNYTSISVPTHEEIQQTLVRIGDKPSAFLGSKEWIGANEVCYVLNELTGISSRIMHVSAGAEMESKGRELMQHFQQQGTPVMIGGGVLAYTLLGVSFDHTTGKTQFLILDPHYIGQEDEKVILEKGWCGWKTADLFVPNSFYNLCMPIRPRECF</sequence>
<evidence type="ECO:0000256" key="2">
    <source>
        <dbReference type="ARBA" id="ARBA00022670"/>
    </source>
</evidence>
<dbReference type="InterPro" id="IPR049387">
    <property type="entry name" value="UFSP2-like_2nd"/>
</dbReference>
<keyword evidence="5" id="KW-0788">Thiol protease</keyword>
<dbReference type="GO" id="GO:0006508">
    <property type="term" value="P:proteolysis"/>
    <property type="evidence" value="ECO:0007669"/>
    <property type="project" value="UniProtKB-KW"/>
</dbReference>
<comment type="caution">
    <text evidence="9">The sequence shown here is derived from an EMBL/GenBank/DDBJ whole genome shotgun (WGS) entry which is preliminary data.</text>
</comment>
<dbReference type="Pfam" id="PF07910">
    <property type="entry name" value="Peptidase_C78"/>
    <property type="match status" value="1"/>
</dbReference>
<evidence type="ECO:0000313" key="9">
    <source>
        <dbReference type="EMBL" id="KAA8497753.1"/>
    </source>
</evidence>
<evidence type="ECO:0000313" key="10">
    <source>
        <dbReference type="Proteomes" id="UP000324585"/>
    </source>
</evidence>
<proteinExistence type="inferred from homology"/>
<organism evidence="9 10">
    <name type="scientific">Porphyridium purpureum</name>
    <name type="common">Red alga</name>
    <name type="synonym">Porphyridium cruentum</name>
    <dbReference type="NCBI Taxonomy" id="35688"/>
    <lineage>
        <taxon>Eukaryota</taxon>
        <taxon>Rhodophyta</taxon>
        <taxon>Bangiophyceae</taxon>
        <taxon>Porphyridiales</taxon>
        <taxon>Porphyridiaceae</taxon>
        <taxon>Porphyridium</taxon>
    </lineage>
</organism>
<evidence type="ECO:0000259" key="8">
    <source>
        <dbReference type="Pfam" id="PF20908"/>
    </source>
</evidence>
<comment type="similarity">
    <text evidence="1">Belongs to the peptidase C78 family.</text>
</comment>
<keyword evidence="2 9" id="KW-0645">Protease</keyword>
<evidence type="ECO:0000256" key="3">
    <source>
        <dbReference type="ARBA" id="ARBA00022786"/>
    </source>
</evidence>
<feature type="region of interest" description="Disordered" evidence="6">
    <location>
        <begin position="190"/>
        <end position="227"/>
    </location>
</feature>
<protein>
    <submittedName>
        <fullName evidence="9">Putative Ufm1-specific protease</fullName>
    </submittedName>
</protein>